<dbReference type="RefSeq" id="WP_212966000.1">
    <property type="nucleotide sequence ID" value="NZ_BORB01000010.1"/>
</dbReference>
<evidence type="ECO:0000313" key="1">
    <source>
        <dbReference type="EMBL" id="GIN57218.1"/>
    </source>
</evidence>
<gene>
    <name evidence="1" type="ORF">J8TS2_15370</name>
</gene>
<organism evidence="1 2">
    <name type="scientific">Lederbergia ruris</name>
    <dbReference type="NCBI Taxonomy" id="217495"/>
    <lineage>
        <taxon>Bacteria</taxon>
        <taxon>Bacillati</taxon>
        <taxon>Bacillota</taxon>
        <taxon>Bacilli</taxon>
        <taxon>Bacillales</taxon>
        <taxon>Bacillaceae</taxon>
        <taxon>Lederbergia</taxon>
    </lineage>
</organism>
<proteinExistence type="predicted"/>
<reference evidence="1 2" key="1">
    <citation type="submission" date="2021-03" db="EMBL/GenBank/DDBJ databases">
        <title>Antimicrobial resistance genes in bacteria isolated from Japanese honey, and their potential for conferring macrolide and lincosamide resistance in the American foulbrood pathogen Paenibacillus larvae.</title>
        <authorList>
            <person name="Okamoto M."/>
            <person name="Kumagai M."/>
            <person name="Kanamori H."/>
            <person name="Takamatsu D."/>
        </authorList>
    </citation>
    <scope>NUCLEOTIDE SEQUENCE [LARGE SCALE GENOMIC DNA]</scope>
    <source>
        <strain evidence="1 2">J8TS2</strain>
    </source>
</reference>
<dbReference type="Proteomes" id="UP000679950">
    <property type="component" value="Unassembled WGS sequence"/>
</dbReference>
<keyword evidence="2" id="KW-1185">Reference proteome</keyword>
<comment type="caution">
    <text evidence="1">The sequence shown here is derived from an EMBL/GenBank/DDBJ whole genome shotgun (WGS) entry which is preliminary data.</text>
</comment>
<name>A0ABQ4KGX1_9BACI</name>
<accession>A0ABQ4KGX1</accession>
<sequence>MDIMPHHIEEKAWEEVYEETLQLIQSYPFMDDYVDEETYDCKWTSGQSIG</sequence>
<evidence type="ECO:0000313" key="2">
    <source>
        <dbReference type="Proteomes" id="UP000679950"/>
    </source>
</evidence>
<dbReference type="EMBL" id="BORB01000010">
    <property type="protein sequence ID" value="GIN57218.1"/>
    <property type="molecule type" value="Genomic_DNA"/>
</dbReference>
<protein>
    <submittedName>
        <fullName evidence="1">Uncharacterized protein</fullName>
    </submittedName>
</protein>